<dbReference type="InterPro" id="IPR013083">
    <property type="entry name" value="Znf_RING/FYVE/PHD"/>
</dbReference>
<organism evidence="9 10">
    <name type="scientific">Oopsacas minuta</name>
    <dbReference type="NCBI Taxonomy" id="111878"/>
    <lineage>
        <taxon>Eukaryota</taxon>
        <taxon>Metazoa</taxon>
        <taxon>Porifera</taxon>
        <taxon>Hexactinellida</taxon>
        <taxon>Hexasterophora</taxon>
        <taxon>Lyssacinosida</taxon>
        <taxon>Leucopsacidae</taxon>
        <taxon>Oopsacas</taxon>
    </lineage>
</organism>
<dbReference type="SUPFAM" id="SSF57850">
    <property type="entry name" value="RING/U-box"/>
    <property type="match status" value="1"/>
</dbReference>
<keyword evidence="9" id="KW-0378">Hydrolase</keyword>
<dbReference type="EMBL" id="JAKMXF010000222">
    <property type="protein sequence ID" value="KAI6654676.1"/>
    <property type="molecule type" value="Genomic_DNA"/>
</dbReference>
<accession>A0AAV7K181</accession>
<dbReference type="GO" id="GO:0016579">
    <property type="term" value="P:protein deubiquitination"/>
    <property type="evidence" value="ECO:0007669"/>
    <property type="project" value="InterPro"/>
</dbReference>
<protein>
    <recommendedName>
        <fullName evidence="2">ubiquitinyl hydrolase 1</fullName>
        <ecNumber evidence="2">3.4.19.12</ecNumber>
    </recommendedName>
</protein>
<feature type="domain" description="USP" evidence="8">
    <location>
        <begin position="78"/>
        <end position="787"/>
    </location>
</feature>
<evidence type="ECO:0000256" key="4">
    <source>
        <dbReference type="ARBA" id="ARBA00022833"/>
    </source>
</evidence>
<name>A0AAV7K181_9METZ</name>
<keyword evidence="3 5" id="KW-0479">Metal-binding</keyword>
<dbReference type="PROSITE" id="PS50089">
    <property type="entry name" value="ZF_RING_2"/>
    <property type="match status" value="1"/>
</dbReference>
<evidence type="ECO:0000256" key="2">
    <source>
        <dbReference type="ARBA" id="ARBA00012759"/>
    </source>
</evidence>
<feature type="region of interest" description="Disordered" evidence="6">
    <location>
        <begin position="1"/>
        <end position="29"/>
    </location>
</feature>
<feature type="domain" description="RING-type" evidence="7">
    <location>
        <begin position="438"/>
        <end position="484"/>
    </location>
</feature>
<dbReference type="AlphaFoldDB" id="A0AAV7K181"/>
<comment type="caution">
    <text evidence="9">The sequence shown here is derived from an EMBL/GenBank/DDBJ whole genome shotgun (WGS) entry which is preliminary data.</text>
</comment>
<evidence type="ECO:0000313" key="9">
    <source>
        <dbReference type="EMBL" id="KAI6654676.1"/>
    </source>
</evidence>
<dbReference type="PROSITE" id="PS00972">
    <property type="entry name" value="USP_1"/>
    <property type="match status" value="1"/>
</dbReference>
<dbReference type="PROSITE" id="PS50235">
    <property type="entry name" value="USP_3"/>
    <property type="match status" value="1"/>
</dbReference>
<gene>
    <name evidence="9" type="ORF">LOD99_1070</name>
</gene>
<evidence type="ECO:0000259" key="8">
    <source>
        <dbReference type="PROSITE" id="PS50235"/>
    </source>
</evidence>
<dbReference type="Proteomes" id="UP001165289">
    <property type="component" value="Unassembled WGS sequence"/>
</dbReference>
<dbReference type="PANTHER" id="PTHR21646:SF35">
    <property type="match status" value="1"/>
</dbReference>
<dbReference type="InterPro" id="IPR018200">
    <property type="entry name" value="USP_CS"/>
</dbReference>
<dbReference type="InterPro" id="IPR001394">
    <property type="entry name" value="Peptidase_C19_UCH"/>
</dbReference>
<keyword evidence="3 5" id="KW-0863">Zinc-finger</keyword>
<dbReference type="InterPro" id="IPR001841">
    <property type="entry name" value="Znf_RING"/>
</dbReference>
<comment type="catalytic activity">
    <reaction evidence="1">
        <text>Thiol-dependent hydrolysis of ester, thioester, amide, peptide and isopeptide bonds formed by the C-terminal Gly of ubiquitin (a 76-residue protein attached to proteins as an intracellular targeting signal).</text>
        <dbReference type="EC" id="3.4.19.12"/>
    </reaction>
</comment>
<dbReference type="EC" id="3.4.19.12" evidence="2"/>
<dbReference type="CDD" id="cd16449">
    <property type="entry name" value="RING-HC"/>
    <property type="match status" value="1"/>
</dbReference>
<evidence type="ECO:0000259" key="7">
    <source>
        <dbReference type="PROSITE" id="PS50089"/>
    </source>
</evidence>
<keyword evidence="4" id="KW-0862">Zinc</keyword>
<keyword evidence="10" id="KW-1185">Reference proteome</keyword>
<feature type="compositionally biased region" description="Acidic residues" evidence="6">
    <location>
        <begin position="1"/>
        <end position="12"/>
    </location>
</feature>
<dbReference type="Gene3D" id="3.30.40.10">
    <property type="entry name" value="Zinc/RING finger domain, C3HC4 (zinc finger)"/>
    <property type="match status" value="1"/>
</dbReference>
<dbReference type="GO" id="GO:0004843">
    <property type="term" value="F:cysteine-type deubiquitinase activity"/>
    <property type="evidence" value="ECO:0007669"/>
    <property type="project" value="UniProtKB-EC"/>
</dbReference>
<dbReference type="InterPro" id="IPR050185">
    <property type="entry name" value="Ub_carboxyl-term_hydrolase"/>
</dbReference>
<evidence type="ECO:0000256" key="6">
    <source>
        <dbReference type="SAM" id="MobiDB-lite"/>
    </source>
</evidence>
<dbReference type="InterPro" id="IPR038765">
    <property type="entry name" value="Papain-like_cys_pep_sf"/>
</dbReference>
<dbReference type="Pfam" id="PF00443">
    <property type="entry name" value="UCH"/>
    <property type="match status" value="1"/>
</dbReference>
<dbReference type="InterPro" id="IPR028889">
    <property type="entry name" value="USP"/>
</dbReference>
<evidence type="ECO:0000256" key="3">
    <source>
        <dbReference type="ARBA" id="ARBA00022771"/>
    </source>
</evidence>
<dbReference type="PANTHER" id="PTHR21646">
    <property type="entry name" value="UBIQUITIN CARBOXYL-TERMINAL HYDROLASE"/>
    <property type="match status" value="1"/>
</dbReference>
<sequence length="926" mass="103500">MAMDSPSEDNEWNESNYAPGLSPEDFKPQMTDEEIGKVAHDILHEPPVMDTGRVENVLLSEQSDPPFLEDVNAYPGVCGLRNLGNTCYMNAGIQALLSVPQLTEYFTNVVPSVLEHCPGVTEELDSKDLDKILEHVDTLLFNVYSKLARSVWSGKYTYLTPTAFKALLGEAFHPFRGYKAHDCQEFMGVFLDHMNVVLRSGRVRQSSLRDDSDSTEPSRKSPRLEQYTTLNGDTVVETTFKGKFSTKVTCCECRNETVLEEPFFFLSVPLPRGFERQFKITWCPLNPVHSKNDSLAADGTLISVTECLVTVYKNQNVADLKKALLQLINLDISPENVAIVEVGGKAPQRLLQDALLVSYIKDDFRSVYAIELKVTTSSSLEMGERVSSPANESALKKPLASGLNGVVSTTTEMQHVPSEQTDKTNPSVNAASLSYHSCAICLEDMQDTDLLVHPTCGCTLCETCLSLNCSRVTESGDTPCPVCSEATTTDSFIPYPQLQTYCPETKRIPAFVIFRHLLPTDSTDNHLRHNKYKTFSHPCLMEVDNHLKGYQLFSWVTELPRPSLFLRNDSFQISLTDDLQDTRQVAADFSDVIIRPSDRIFVDFGDIPDSVIESAGQKNEHVSLVEERREPLSLSDCLDAFSQSEILGPENMWFCPTCQDNKSVEKFIRIKELPTTLIVHLKRFAFHGSQGDKIDAPVNFPFSSADFSSYVFSSDVTEPSVVNIPEYDLISCVCHFGGLHGGHYTAYTKHPTTHEWRYFNDHKVEVISPEGQSDTTKEAYILIYHKRGDIPPPLNVATELGDNENDSKLVKLIIERIQREEATKLFYGPAPATVTGPSVNPFLKNTYMIDFNEFSEDYYPDNPCTSQVSTNPIAPEEDNVVSKEISGQIVSTNNSNQTDNNLDACNSDTQPTDKPGTMKIVWDHLV</sequence>
<proteinExistence type="predicted"/>
<dbReference type="SUPFAM" id="SSF54001">
    <property type="entry name" value="Cysteine proteinases"/>
    <property type="match status" value="1"/>
</dbReference>
<dbReference type="GO" id="GO:0008270">
    <property type="term" value="F:zinc ion binding"/>
    <property type="evidence" value="ECO:0007669"/>
    <property type="project" value="UniProtKB-KW"/>
</dbReference>
<dbReference type="Gene3D" id="3.90.70.10">
    <property type="entry name" value="Cysteine proteinases"/>
    <property type="match status" value="2"/>
</dbReference>
<dbReference type="SMART" id="SM00184">
    <property type="entry name" value="RING"/>
    <property type="match status" value="1"/>
</dbReference>
<evidence type="ECO:0000256" key="1">
    <source>
        <dbReference type="ARBA" id="ARBA00000707"/>
    </source>
</evidence>
<evidence type="ECO:0000313" key="10">
    <source>
        <dbReference type="Proteomes" id="UP001165289"/>
    </source>
</evidence>
<reference evidence="9 10" key="1">
    <citation type="journal article" date="2023" name="BMC Biol.">
        <title>The compact genome of the sponge Oopsacas minuta (Hexactinellida) is lacking key metazoan core genes.</title>
        <authorList>
            <person name="Santini S."/>
            <person name="Schenkelaars Q."/>
            <person name="Jourda C."/>
            <person name="Duchesne M."/>
            <person name="Belahbib H."/>
            <person name="Rocher C."/>
            <person name="Selva M."/>
            <person name="Riesgo A."/>
            <person name="Vervoort M."/>
            <person name="Leys S.P."/>
            <person name="Kodjabachian L."/>
            <person name="Le Bivic A."/>
            <person name="Borchiellini C."/>
            <person name="Claverie J.M."/>
            <person name="Renard E."/>
        </authorList>
    </citation>
    <scope>NUCLEOTIDE SEQUENCE [LARGE SCALE GENOMIC DNA]</scope>
    <source>
        <strain evidence="9">SPO-2</strain>
    </source>
</reference>
<evidence type="ECO:0000256" key="5">
    <source>
        <dbReference type="PROSITE-ProRule" id="PRU00175"/>
    </source>
</evidence>